<dbReference type="Pfam" id="PF02801">
    <property type="entry name" value="Ketoacyl-synt_C"/>
    <property type="match status" value="1"/>
</dbReference>
<dbReference type="KEGG" id="daer:H9K75_04470"/>
<dbReference type="InterPro" id="IPR014030">
    <property type="entry name" value="Ketoacyl_synth_N"/>
</dbReference>
<name>A0A7H0GM07_9BURK</name>
<dbReference type="AlphaFoldDB" id="A0A7H0GM07"/>
<dbReference type="GO" id="GO:0005829">
    <property type="term" value="C:cytosol"/>
    <property type="evidence" value="ECO:0007669"/>
    <property type="project" value="TreeGrafter"/>
</dbReference>
<dbReference type="RefSeq" id="WP_187724915.1">
    <property type="nucleotide sequence ID" value="NZ_CP060783.1"/>
</dbReference>
<dbReference type="InterPro" id="IPR000794">
    <property type="entry name" value="Beta-ketoacyl_synthase"/>
</dbReference>
<comment type="similarity">
    <text evidence="1 3">Belongs to the thiolase-like superfamily. Beta-ketoacyl-ACP synthases family.</text>
</comment>
<dbReference type="GO" id="GO:0006633">
    <property type="term" value="P:fatty acid biosynthetic process"/>
    <property type="evidence" value="ECO:0007669"/>
    <property type="project" value="InterPro"/>
</dbReference>
<dbReference type="Gene3D" id="3.40.47.10">
    <property type="match status" value="2"/>
</dbReference>
<dbReference type="EMBL" id="CP060783">
    <property type="protein sequence ID" value="QNP49323.1"/>
    <property type="molecule type" value="Genomic_DNA"/>
</dbReference>
<accession>A0A7H0GM07</accession>
<proteinExistence type="inferred from homology"/>
<evidence type="ECO:0000313" key="6">
    <source>
        <dbReference type="Proteomes" id="UP000516028"/>
    </source>
</evidence>
<evidence type="ECO:0000313" key="5">
    <source>
        <dbReference type="EMBL" id="QNP49323.1"/>
    </source>
</evidence>
<dbReference type="NCBIfam" id="NF006618">
    <property type="entry name" value="PRK09185.1"/>
    <property type="match status" value="1"/>
</dbReference>
<feature type="domain" description="Ketosynthase family 3 (KS3)" evidence="4">
    <location>
        <begin position="1"/>
        <end position="401"/>
    </location>
</feature>
<protein>
    <submittedName>
        <fullName evidence="5">Beta-ketoacyl-ACP synthase</fullName>
    </submittedName>
</protein>
<keyword evidence="6" id="KW-1185">Reference proteome</keyword>
<reference evidence="5 6" key="1">
    <citation type="submission" date="2020-08" db="EMBL/GenBank/DDBJ databases">
        <title>Genome sequence of Diaphorobacter aerolatus KACC 16536T.</title>
        <authorList>
            <person name="Hyun D.-W."/>
            <person name="Bae J.-W."/>
        </authorList>
    </citation>
    <scope>NUCLEOTIDE SEQUENCE [LARGE SCALE GENOMIC DNA]</scope>
    <source>
        <strain evidence="5 6">KACC 16536</strain>
    </source>
</reference>
<evidence type="ECO:0000259" key="4">
    <source>
        <dbReference type="PROSITE" id="PS52004"/>
    </source>
</evidence>
<dbReference type="Pfam" id="PF00109">
    <property type="entry name" value="ketoacyl-synt"/>
    <property type="match status" value="1"/>
</dbReference>
<dbReference type="SUPFAM" id="SSF53901">
    <property type="entry name" value="Thiolase-like"/>
    <property type="match status" value="2"/>
</dbReference>
<dbReference type="PANTHER" id="PTHR11712">
    <property type="entry name" value="POLYKETIDE SYNTHASE-RELATED"/>
    <property type="match status" value="1"/>
</dbReference>
<dbReference type="InterPro" id="IPR020841">
    <property type="entry name" value="PKS_Beta-ketoAc_synthase_dom"/>
</dbReference>
<dbReference type="PANTHER" id="PTHR11712:SF320">
    <property type="entry name" value="BETA-KETOACYL SYNTHASE"/>
    <property type="match status" value="1"/>
</dbReference>
<dbReference type="SMART" id="SM00825">
    <property type="entry name" value="PKS_KS"/>
    <property type="match status" value="1"/>
</dbReference>
<organism evidence="5 6">
    <name type="scientific">Diaphorobacter aerolatus</name>
    <dbReference type="NCBI Taxonomy" id="1288495"/>
    <lineage>
        <taxon>Bacteria</taxon>
        <taxon>Pseudomonadati</taxon>
        <taxon>Pseudomonadota</taxon>
        <taxon>Betaproteobacteria</taxon>
        <taxon>Burkholderiales</taxon>
        <taxon>Comamonadaceae</taxon>
        <taxon>Diaphorobacter</taxon>
    </lineage>
</organism>
<keyword evidence="2 3" id="KW-0808">Transferase</keyword>
<dbReference type="InterPro" id="IPR018201">
    <property type="entry name" value="Ketoacyl_synth_AS"/>
</dbReference>
<dbReference type="PROSITE" id="PS52004">
    <property type="entry name" value="KS3_2"/>
    <property type="match status" value="1"/>
</dbReference>
<dbReference type="InterPro" id="IPR016039">
    <property type="entry name" value="Thiolase-like"/>
</dbReference>
<gene>
    <name evidence="5" type="ORF">H9K75_04470</name>
</gene>
<dbReference type="GO" id="GO:0004315">
    <property type="term" value="F:3-oxoacyl-[acyl-carrier-protein] synthase activity"/>
    <property type="evidence" value="ECO:0007669"/>
    <property type="project" value="InterPro"/>
</dbReference>
<dbReference type="PROSITE" id="PS00606">
    <property type="entry name" value="KS3_1"/>
    <property type="match status" value="1"/>
</dbReference>
<dbReference type="InterPro" id="IPR014031">
    <property type="entry name" value="Ketoacyl_synth_C"/>
</dbReference>
<evidence type="ECO:0000256" key="3">
    <source>
        <dbReference type="RuleBase" id="RU003694"/>
    </source>
</evidence>
<evidence type="ECO:0000256" key="2">
    <source>
        <dbReference type="ARBA" id="ARBA00022679"/>
    </source>
</evidence>
<sequence length="407" mass="42162">MTTTNARPHVFLNAVSAISALGATGDDLRARLFADVDPMTLRVTDQYSPGRPLHLGCVPGNVVLPALDFAAPVHRSRNNALAWAAMLPLRSQVDDLIARFGKNRVALIVGTSTGGLDEGAHAADVYRRTGQFPEGFDYRMQELGDVAAFLARGIGIAGPAHSISTACSSGAKALASAARMLASGMVDAVVAGGVDALSAFTVAGFSALDAVSSERCNPLSANRHGINLGEAAAFFVMTRETGPVRLAGWGESQDAHHMSAPDPTGRGAISAMQQALDRARMTAAQVDYINLHGTATPHNDAMESLAVNTLFGDACAVSSTKPLTGHSLAAAGALEAAICWHVLYDNPDGKLPAHWWDGATDDTIARLQIAPPKAGLGRPAKAVLSNSFAFGGSNCALLFAAGESRNG</sequence>
<evidence type="ECO:0000256" key="1">
    <source>
        <dbReference type="ARBA" id="ARBA00008467"/>
    </source>
</evidence>
<dbReference type="Proteomes" id="UP000516028">
    <property type="component" value="Chromosome"/>
</dbReference>